<evidence type="ECO:0000313" key="2">
    <source>
        <dbReference type="EMBL" id="QHC01286.1"/>
    </source>
</evidence>
<dbReference type="KEGG" id="eke:EK0264_13995"/>
<gene>
    <name evidence="2" type="ORF">EK0264_13995</name>
</gene>
<feature type="compositionally biased region" description="Polar residues" evidence="1">
    <location>
        <begin position="222"/>
        <end position="232"/>
    </location>
</feature>
<accession>A0A7L4YQ42</accession>
<dbReference type="PROSITE" id="PS51257">
    <property type="entry name" value="PROKAR_LIPOPROTEIN"/>
    <property type="match status" value="1"/>
</dbReference>
<sequence length="357" mass="37543">MTSRLGSRVVGAVLGVLVLALGLSACSSSPSVVMTVAGEELTAKEYQAKLDEAFADPIVGDLVKEQGEPYKISYLNQLMQYEVINQIAKQEGITYTDADIDEYADQAFNGNSFEQIQQQSAAQGQYYTKEHLRMLLTQQYVQSKLGEKTSGQTLEETTAQAKTQIEQQVATTPGLLDSWDLLFVAVNDPAQGQAWADAINSGARTIEDIGAEAGPGPDGTPQPATTSVTGQDAQGGGFLEQIGPLQTGQAGMLSLPDQSTGTTFYVLIYVVERTPGDVDAEAAKQADSTFAQAGSSAVADASKDIKIDVNPRYGKLERPEQGLPSIGDSQPDTFTTPAPESGAGGVPGMPPGSVPGQ</sequence>
<dbReference type="InParanoid" id="A0A7L4YQ42"/>
<feature type="compositionally biased region" description="Polar residues" evidence="1">
    <location>
        <begin position="327"/>
        <end position="338"/>
    </location>
</feature>
<feature type="region of interest" description="Disordered" evidence="1">
    <location>
        <begin position="210"/>
        <end position="235"/>
    </location>
</feature>
<organism evidence="2 3">
    <name type="scientific">Epidermidibacterium keratini</name>
    <dbReference type="NCBI Taxonomy" id="1891644"/>
    <lineage>
        <taxon>Bacteria</taxon>
        <taxon>Bacillati</taxon>
        <taxon>Actinomycetota</taxon>
        <taxon>Actinomycetes</taxon>
        <taxon>Sporichthyales</taxon>
        <taxon>Sporichthyaceae</taxon>
        <taxon>Epidermidibacterium</taxon>
    </lineage>
</organism>
<dbReference type="OrthoDB" id="5187319at2"/>
<keyword evidence="3" id="KW-1185">Reference proteome</keyword>
<reference evidence="2 3" key="1">
    <citation type="journal article" date="2018" name="Int. J. Syst. Evol. Microbiol.">
        <title>Epidermidibacterium keratini gen. nov., sp. nov., a member of the family Sporichthyaceae, isolated from keratin epidermis.</title>
        <authorList>
            <person name="Lee D.G."/>
            <person name="Trujillo M.E."/>
            <person name="Kang S."/>
            <person name="Nam J.J."/>
            <person name="Kim Y.J."/>
        </authorList>
    </citation>
    <scope>NUCLEOTIDE SEQUENCE [LARGE SCALE GENOMIC DNA]</scope>
    <source>
        <strain evidence="2 3">EPI-7</strain>
    </source>
</reference>
<feature type="compositionally biased region" description="Pro residues" evidence="1">
    <location>
        <begin position="348"/>
        <end position="357"/>
    </location>
</feature>
<proteinExistence type="predicted"/>
<feature type="compositionally biased region" description="Basic and acidic residues" evidence="1">
    <location>
        <begin position="311"/>
        <end position="320"/>
    </location>
</feature>
<dbReference type="AlphaFoldDB" id="A0A7L4YQ42"/>
<evidence type="ECO:0000313" key="3">
    <source>
        <dbReference type="Proteomes" id="UP000463857"/>
    </source>
</evidence>
<dbReference type="RefSeq" id="WP_159546423.1">
    <property type="nucleotide sequence ID" value="NZ_CP047156.1"/>
</dbReference>
<dbReference type="InterPro" id="IPR027304">
    <property type="entry name" value="Trigger_fact/SurA_dom_sf"/>
</dbReference>
<evidence type="ECO:0000256" key="1">
    <source>
        <dbReference type="SAM" id="MobiDB-lite"/>
    </source>
</evidence>
<protein>
    <submittedName>
        <fullName evidence="2">Uncharacterized protein</fullName>
    </submittedName>
</protein>
<feature type="region of interest" description="Disordered" evidence="1">
    <location>
        <begin position="311"/>
        <end position="357"/>
    </location>
</feature>
<dbReference type="Pfam" id="PF13624">
    <property type="entry name" value="SurA_N_3"/>
    <property type="match status" value="1"/>
</dbReference>
<dbReference type="SUPFAM" id="SSF109998">
    <property type="entry name" value="Triger factor/SurA peptide-binding domain-like"/>
    <property type="match status" value="1"/>
</dbReference>
<dbReference type="Gene3D" id="1.10.4030.10">
    <property type="entry name" value="Porin chaperone SurA, peptide-binding domain"/>
    <property type="match status" value="1"/>
</dbReference>
<dbReference type="Proteomes" id="UP000463857">
    <property type="component" value="Chromosome"/>
</dbReference>
<dbReference type="EMBL" id="CP047156">
    <property type="protein sequence ID" value="QHC01286.1"/>
    <property type="molecule type" value="Genomic_DNA"/>
</dbReference>
<name>A0A7L4YQ42_9ACTN</name>